<sequence length="76" mass="8807">MNNKKDDVLCEMVKAAGIIEEKKGINREEFDKYPSEDLIKILVGMLTPSQISFFKENLKGFEYPSDDKNIKWFCDA</sequence>
<protein>
    <submittedName>
        <fullName evidence="1">Uncharacterized protein</fullName>
    </submittedName>
</protein>
<dbReference type="AlphaFoldDB" id="A0AAE2WJK2"/>
<organism evidence="1 2">
    <name type="scientific">Pectobacterium brasiliense</name>
    <dbReference type="NCBI Taxonomy" id="180957"/>
    <lineage>
        <taxon>Bacteria</taxon>
        <taxon>Pseudomonadati</taxon>
        <taxon>Pseudomonadota</taxon>
        <taxon>Gammaproteobacteria</taxon>
        <taxon>Enterobacterales</taxon>
        <taxon>Pectobacteriaceae</taxon>
        <taxon>Pectobacterium</taxon>
    </lineage>
</organism>
<evidence type="ECO:0000313" key="1">
    <source>
        <dbReference type="EMBL" id="MBN3053074.1"/>
    </source>
</evidence>
<accession>A0AAE2WJK2</accession>
<comment type="caution">
    <text evidence="1">The sequence shown here is derived from an EMBL/GenBank/DDBJ whole genome shotgun (WGS) entry which is preliminary data.</text>
</comment>
<proteinExistence type="predicted"/>
<gene>
    <name evidence="1" type="ORF">H4F45_16640</name>
</gene>
<reference evidence="1" key="1">
    <citation type="submission" date="2020-07" db="EMBL/GenBank/DDBJ databases">
        <title>A pangenomic view of the genus Pectobacterium provides insights into genome organization, phylogeny, and virulence.</title>
        <authorList>
            <person name="Jonkheer E."/>
            <person name="Brankovics B."/>
            <person name="Houwers I."/>
            <person name="Van Der Wolf J."/>
            <person name="Bonants P."/>
            <person name="Vreeburg R."/>
            <person name="Bollema R."/>
            <person name="De Haan J."/>
            <person name="Berke L."/>
            <person name="De Ridder D."/>
            <person name="Smit S."/>
            <person name="Van Der Lee T.A.J."/>
        </authorList>
    </citation>
    <scope>NUCLEOTIDE SEQUENCE</scope>
    <source>
        <strain evidence="1">NAK:433</strain>
    </source>
</reference>
<dbReference type="RefSeq" id="WP_205559677.1">
    <property type="nucleotide sequence ID" value="NZ_JACGEP010000043.1"/>
</dbReference>
<dbReference type="Proteomes" id="UP000768524">
    <property type="component" value="Unassembled WGS sequence"/>
</dbReference>
<evidence type="ECO:0000313" key="2">
    <source>
        <dbReference type="Proteomes" id="UP000768524"/>
    </source>
</evidence>
<dbReference type="EMBL" id="JACGEP010000043">
    <property type="protein sequence ID" value="MBN3053074.1"/>
    <property type="molecule type" value="Genomic_DNA"/>
</dbReference>
<name>A0AAE2WJK2_9GAMM</name>